<dbReference type="PANTHER" id="PTHR12526">
    <property type="entry name" value="GLYCOSYLTRANSFERASE"/>
    <property type="match status" value="1"/>
</dbReference>
<keyword evidence="2" id="KW-0328">Glycosyltransferase</keyword>
<keyword evidence="3 6" id="KW-0808">Transferase</keyword>
<evidence type="ECO:0000256" key="3">
    <source>
        <dbReference type="ARBA" id="ARBA00022679"/>
    </source>
</evidence>
<dbReference type="AlphaFoldDB" id="A0A498CNP6"/>
<dbReference type="Proteomes" id="UP000276301">
    <property type="component" value="Unassembled WGS sequence"/>
</dbReference>
<comment type="caution">
    <text evidence="6">The sequence shown here is derived from an EMBL/GenBank/DDBJ whole genome shotgun (WGS) entry which is preliminary data.</text>
</comment>
<name>A0A498CNP6_9FIRM</name>
<dbReference type="Pfam" id="PF00534">
    <property type="entry name" value="Glycos_transf_1"/>
    <property type="match status" value="1"/>
</dbReference>
<proteinExistence type="inferred from homology"/>
<dbReference type="PANTHER" id="PTHR12526:SF640">
    <property type="entry name" value="COLANIC ACID BIOSYNTHESIS GLYCOSYLTRANSFERASE WCAL-RELATED"/>
    <property type="match status" value="1"/>
</dbReference>
<evidence type="ECO:0000313" key="6">
    <source>
        <dbReference type="EMBL" id="RLL10804.1"/>
    </source>
</evidence>
<evidence type="ECO:0000256" key="2">
    <source>
        <dbReference type="ARBA" id="ARBA00022676"/>
    </source>
</evidence>
<comment type="similarity">
    <text evidence="1">Belongs to the glycosyltransferase group 1 family. Glycosyltransferase 4 subfamily.</text>
</comment>
<keyword evidence="7" id="KW-1185">Reference proteome</keyword>
<reference evidence="6 7" key="1">
    <citation type="submission" date="2018-10" db="EMBL/GenBank/DDBJ databases">
        <title>Anaerotruncus faecis sp. nov., isolated from human feces.</title>
        <authorList>
            <person name="Wang Y.-J."/>
        </authorList>
    </citation>
    <scope>NUCLEOTIDE SEQUENCE [LARGE SCALE GENOMIC DNA]</scope>
    <source>
        <strain evidence="6 7">22A2-44</strain>
    </source>
</reference>
<evidence type="ECO:0000259" key="4">
    <source>
        <dbReference type="Pfam" id="PF00534"/>
    </source>
</evidence>
<accession>A0A498CNP6</accession>
<dbReference type="InterPro" id="IPR001296">
    <property type="entry name" value="Glyco_trans_1"/>
</dbReference>
<evidence type="ECO:0000256" key="1">
    <source>
        <dbReference type="ARBA" id="ARBA00009481"/>
    </source>
</evidence>
<feature type="domain" description="Glycosyltransferase subfamily 4-like N-terminal" evidence="5">
    <location>
        <begin position="13"/>
        <end position="161"/>
    </location>
</feature>
<dbReference type="Gene3D" id="3.40.50.2000">
    <property type="entry name" value="Glycogen Phosphorylase B"/>
    <property type="match status" value="2"/>
</dbReference>
<dbReference type="GO" id="GO:0016757">
    <property type="term" value="F:glycosyltransferase activity"/>
    <property type="evidence" value="ECO:0007669"/>
    <property type="project" value="UniProtKB-KW"/>
</dbReference>
<evidence type="ECO:0000313" key="7">
    <source>
        <dbReference type="Proteomes" id="UP000276301"/>
    </source>
</evidence>
<organism evidence="6 7">
    <name type="scientific">Anaerotruncus massiliensis</name>
    <name type="common">ex Liu et al. 2021</name>
    <dbReference type="NCBI Taxonomy" id="2321404"/>
    <lineage>
        <taxon>Bacteria</taxon>
        <taxon>Bacillati</taxon>
        <taxon>Bacillota</taxon>
        <taxon>Clostridia</taxon>
        <taxon>Eubacteriales</taxon>
        <taxon>Oscillospiraceae</taxon>
        <taxon>Anaerotruncus</taxon>
    </lineage>
</organism>
<dbReference type="RefSeq" id="WP_121586874.1">
    <property type="nucleotide sequence ID" value="NZ_RCHT01000012.1"/>
</dbReference>
<feature type="domain" description="Glycosyl transferase family 1" evidence="4">
    <location>
        <begin position="189"/>
        <end position="312"/>
    </location>
</feature>
<sequence length="376" mass="40149">MNILHIAPSVRIGGVGSLLAGLLPRLDRERFRCEVLAEADPAGPGANRRALEAAGIPVRPIPPRVGNLRENLRAVDAALCAGSYDAVHLHLEEWSALYALLARRRGVPARIVHAHLAGVRLPFRFTARRLARPAALALLRGFMRREATHRAACSADAGRWLFGDAPFTTLPNAVDTARFGFSADVRRRTRAALGLGEAFTVGCAARFDQQKNLPFLLALFAELRRREPDALLLLAGDGEEGPALRAEAGRLGIAGAVRFLGAREDVPALLQAMDAFALPTRYEGFGIALLEAQAAGLPCFAPDGAVPREAAVTGLLRLLPPGLSAAGWAGEILAAKGLPRRCRAEEVEAAGCGAETAARRLEALYERCRAERGRGL</sequence>
<dbReference type="SUPFAM" id="SSF53756">
    <property type="entry name" value="UDP-Glycosyltransferase/glycogen phosphorylase"/>
    <property type="match status" value="1"/>
</dbReference>
<evidence type="ECO:0000259" key="5">
    <source>
        <dbReference type="Pfam" id="PF13579"/>
    </source>
</evidence>
<dbReference type="InterPro" id="IPR028098">
    <property type="entry name" value="Glyco_trans_4-like_N"/>
</dbReference>
<gene>
    <name evidence="6" type="ORF">D4A47_07890</name>
</gene>
<protein>
    <submittedName>
        <fullName evidence="6">Glycosyltransferase</fullName>
    </submittedName>
</protein>
<dbReference type="EMBL" id="RCHT01000012">
    <property type="protein sequence ID" value="RLL10804.1"/>
    <property type="molecule type" value="Genomic_DNA"/>
</dbReference>
<dbReference type="Pfam" id="PF13579">
    <property type="entry name" value="Glyco_trans_4_4"/>
    <property type="match status" value="1"/>
</dbReference>